<comment type="caution">
    <text evidence="2">The sequence shown here is derived from an EMBL/GenBank/DDBJ whole genome shotgun (WGS) entry which is preliminary data.</text>
</comment>
<name>W4R021_HALA3</name>
<evidence type="ECO:0000313" key="2">
    <source>
        <dbReference type="EMBL" id="GAE37686.1"/>
    </source>
</evidence>
<reference evidence="2 3" key="1">
    <citation type="journal article" date="2014" name="Genome Announc.">
        <title>Draft Genome Sequences of Three Alkaliphilic Bacillus Strains, Bacillus wakoensis JCM 9140T, Bacillus akibai JCM 9157T, and Bacillus hemicellulosilyticus JCM 9152T.</title>
        <authorList>
            <person name="Yuki M."/>
            <person name="Oshima K."/>
            <person name="Suda W."/>
            <person name="Oshida Y."/>
            <person name="Kitamura K."/>
            <person name="Iida T."/>
            <person name="Hattori M."/>
            <person name="Ohkuma M."/>
        </authorList>
    </citation>
    <scope>NUCLEOTIDE SEQUENCE [LARGE SCALE GENOMIC DNA]</scope>
    <source>
        <strain evidence="2 3">JCM 9157</strain>
    </source>
</reference>
<evidence type="ECO:0000256" key="1">
    <source>
        <dbReference type="SAM" id="Phobius"/>
    </source>
</evidence>
<dbReference type="Proteomes" id="UP000018896">
    <property type="component" value="Unassembled WGS sequence"/>
</dbReference>
<keyword evidence="1" id="KW-0812">Transmembrane</keyword>
<dbReference type="RefSeq" id="WP_235715086.1">
    <property type="nucleotide sequence ID" value="NZ_BAUV01000107.1"/>
</dbReference>
<feature type="transmembrane region" description="Helical" evidence="1">
    <location>
        <begin position="55"/>
        <end position="76"/>
    </location>
</feature>
<protein>
    <submittedName>
        <fullName evidence="2">Hypothetical membrane protein</fullName>
    </submittedName>
</protein>
<evidence type="ECO:0000313" key="3">
    <source>
        <dbReference type="Proteomes" id="UP000018896"/>
    </source>
</evidence>
<sequence length="95" mass="10452">MIGVVIFIVLAVITRQKGEPVFKSNKQELIFIVFSGIYFFSLLIILSLLGGVSQVGIGLTNPVLWGLYLLGVIGAYNKYKKELKQASNDGRGTFQ</sequence>
<dbReference type="EMBL" id="BAUV01000107">
    <property type="protein sequence ID" value="GAE37686.1"/>
    <property type="molecule type" value="Genomic_DNA"/>
</dbReference>
<feature type="transmembrane region" description="Helical" evidence="1">
    <location>
        <begin position="29"/>
        <end position="49"/>
    </location>
</feature>
<accession>W4R021</accession>
<organism evidence="2 3">
    <name type="scientific">Halalkalibacter akibai (strain ATCC 43226 / DSM 21942 / CIP 109018 / JCM 9157 / 1139)</name>
    <name type="common">Bacillus akibai</name>
    <dbReference type="NCBI Taxonomy" id="1236973"/>
    <lineage>
        <taxon>Bacteria</taxon>
        <taxon>Bacillati</taxon>
        <taxon>Bacillota</taxon>
        <taxon>Bacilli</taxon>
        <taxon>Bacillales</taxon>
        <taxon>Bacillaceae</taxon>
        <taxon>Halalkalibacter</taxon>
    </lineage>
</organism>
<gene>
    <name evidence="2" type="ORF">JCM9157_5005</name>
</gene>
<keyword evidence="1" id="KW-1133">Transmembrane helix</keyword>
<keyword evidence="1" id="KW-0472">Membrane</keyword>
<keyword evidence="3" id="KW-1185">Reference proteome</keyword>
<dbReference type="STRING" id="1236973.JCM9157_5005"/>
<dbReference type="AlphaFoldDB" id="W4R021"/>
<proteinExistence type="predicted"/>